<keyword evidence="3" id="KW-1185">Reference proteome</keyword>
<sequence length="102" mass="9530">IVVPTGGDGTGGAAAGGNGGAGGAGGIVTNGAGGGGGDGGMWGSNNGHDSYVNGLSEAHADATIDTSAFNQSIVTGANLMENLLSQTIVGGNYDSMNNGDDS</sequence>
<name>A0ABS9QJX5_9HYPH</name>
<proteinExistence type="predicted"/>
<evidence type="ECO:0000313" key="2">
    <source>
        <dbReference type="EMBL" id="MCG7507753.1"/>
    </source>
</evidence>
<comment type="caution">
    <text evidence="2">The sequence shown here is derived from an EMBL/GenBank/DDBJ whole genome shotgun (WGS) entry which is preliminary data.</text>
</comment>
<feature type="region of interest" description="Disordered" evidence="1">
    <location>
        <begin position="1"/>
        <end position="20"/>
    </location>
</feature>
<evidence type="ECO:0000256" key="1">
    <source>
        <dbReference type="SAM" id="MobiDB-lite"/>
    </source>
</evidence>
<protein>
    <recommendedName>
        <fullName evidence="4">PE-PGRS family protein</fullName>
    </recommendedName>
</protein>
<evidence type="ECO:0008006" key="4">
    <source>
        <dbReference type="Google" id="ProtNLM"/>
    </source>
</evidence>
<reference evidence="2 3" key="1">
    <citation type="submission" date="2022-02" db="EMBL/GenBank/DDBJ databases">
        <title>Draft genome sequence of Mezorhizobium retamae strain IRAMC:0171 isolated from Retama raetam nodules.</title>
        <authorList>
            <person name="Bengaied R."/>
            <person name="Sbissi I."/>
            <person name="Huber K."/>
            <person name="Ghodbane F."/>
            <person name="Nouioui I."/>
            <person name="Tarhouni M."/>
            <person name="Gtari M."/>
        </authorList>
    </citation>
    <scope>NUCLEOTIDE SEQUENCE [LARGE SCALE GENOMIC DNA]</scope>
    <source>
        <strain evidence="2 3">IRAMC:0171</strain>
    </source>
</reference>
<dbReference type="EMBL" id="JAKREW010000029">
    <property type="protein sequence ID" value="MCG7507753.1"/>
    <property type="molecule type" value="Genomic_DNA"/>
</dbReference>
<accession>A0ABS9QJX5</accession>
<organism evidence="2 3">
    <name type="scientific">Mesorhizobium retamae</name>
    <dbReference type="NCBI Taxonomy" id="2912854"/>
    <lineage>
        <taxon>Bacteria</taxon>
        <taxon>Pseudomonadati</taxon>
        <taxon>Pseudomonadota</taxon>
        <taxon>Alphaproteobacteria</taxon>
        <taxon>Hyphomicrobiales</taxon>
        <taxon>Phyllobacteriaceae</taxon>
        <taxon>Mesorhizobium</taxon>
    </lineage>
</organism>
<dbReference type="Proteomes" id="UP001201701">
    <property type="component" value="Unassembled WGS sequence"/>
</dbReference>
<feature type="non-terminal residue" evidence="2">
    <location>
        <position position="1"/>
    </location>
</feature>
<evidence type="ECO:0000313" key="3">
    <source>
        <dbReference type="Proteomes" id="UP001201701"/>
    </source>
</evidence>
<gene>
    <name evidence="2" type="ORF">L4923_22195</name>
</gene>